<dbReference type="EMBL" id="LN835302">
    <property type="protein sequence ID" value="CRG99313.1"/>
    <property type="molecule type" value="Genomic_DNA"/>
</dbReference>
<dbReference type="AlphaFoldDB" id="A0A1J1H428"/>
<reference evidence="2 3" key="1">
    <citation type="submission" date="2015-04" db="EMBL/GenBank/DDBJ databases">
        <authorList>
            <consortium name="Pathogen Informatics"/>
        </authorList>
    </citation>
    <scope>NUCLEOTIDE SEQUENCE [LARGE SCALE GENOMIC DNA]</scope>
    <source>
        <strain evidence="2 3">SGS1</strain>
    </source>
</reference>
<name>A0A1J1H428_PLARL</name>
<dbReference type="VEuPathDB" id="PlasmoDB:PRELSG_0707700"/>
<proteinExistence type="predicted"/>
<accession>A0A1J1H428</accession>
<keyword evidence="1" id="KW-0472">Membrane</keyword>
<keyword evidence="3" id="KW-1185">Reference proteome</keyword>
<dbReference type="Proteomes" id="UP000220158">
    <property type="component" value="Chromosome 7"/>
</dbReference>
<keyword evidence="1" id="KW-0812">Transmembrane</keyword>
<evidence type="ECO:0000256" key="1">
    <source>
        <dbReference type="SAM" id="Phobius"/>
    </source>
</evidence>
<gene>
    <name evidence="2" type="ORF">PRELSG_0707700</name>
</gene>
<dbReference type="OrthoDB" id="374708at2759"/>
<feature type="transmembrane region" description="Helical" evidence="1">
    <location>
        <begin position="362"/>
        <end position="388"/>
    </location>
</feature>
<sequence>MFFFSFFLYIVIFYLNLFYCLNEDYEKIKYPQDLTKIKYYDSYNKIDKKYLYKHVGKPILQDLIISVKIEKDKKEDKILFLPKKKSFLKIKGDWSDYPKDKIKMICIAFLYKNQLLISKELKCPNDIFSSPTVHIECYNENNFSIKNMFLYIEISQTYIEKLFSLFNIPVVVSTENTLKYFTNNKNKSKEQKHNLDLHLCYKSIDESPSYLGKVTFNSYPLNVQKNIDDYDIIYTKSFLTSNWEYNIFVNGDYITLYNRVVFIGFPREDSKGRKCPPFWDYGILGSGALNKIKKKSKSVSSYNSVQYSFSDNIPNKYYIPFIKNDDLQTNENYLICLYSDENDFEGMELKNVHFYINTTDSVILILLIIFVIVFLPLIFSLTYLCVIVKMNILKVKMKKLQLLNRKNEIEEKLKKELNLDQYESI</sequence>
<protein>
    <submittedName>
        <fullName evidence="2">Uncharacterized protein</fullName>
    </submittedName>
</protein>
<keyword evidence="1" id="KW-1133">Transmembrane helix</keyword>
<dbReference type="OMA" id="FWNYAIL"/>
<dbReference type="KEGG" id="prel:PRELSG_0707700"/>
<dbReference type="RefSeq" id="XP_028532320.1">
    <property type="nucleotide sequence ID" value="XM_028675763.1"/>
</dbReference>
<organism evidence="2 3">
    <name type="scientific">Plasmodium relictum</name>
    <dbReference type="NCBI Taxonomy" id="85471"/>
    <lineage>
        <taxon>Eukaryota</taxon>
        <taxon>Sar</taxon>
        <taxon>Alveolata</taxon>
        <taxon>Apicomplexa</taxon>
        <taxon>Aconoidasida</taxon>
        <taxon>Haemosporida</taxon>
        <taxon>Plasmodiidae</taxon>
        <taxon>Plasmodium</taxon>
        <taxon>Plasmodium (Haemamoeba)</taxon>
    </lineage>
</organism>
<evidence type="ECO:0000313" key="2">
    <source>
        <dbReference type="EMBL" id="CRG99313.1"/>
    </source>
</evidence>
<dbReference type="GeneID" id="39735414"/>
<evidence type="ECO:0000313" key="3">
    <source>
        <dbReference type="Proteomes" id="UP000220158"/>
    </source>
</evidence>